<dbReference type="InterPro" id="IPR036509">
    <property type="entry name" value="Met_Sox_Rdtase_MsrA_sf"/>
</dbReference>
<name>A0A537LLT4_9BACT</name>
<feature type="domain" description="Peptide methionine sulphoxide reductase MsrA" evidence="6">
    <location>
        <begin position="6"/>
        <end position="157"/>
    </location>
</feature>
<dbReference type="EMBL" id="VBAI01000172">
    <property type="protein sequence ID" value="TMJ08961.1"/>
    <property type="molecule type" value="Genomic_DNA"/>
</dbReference>
<evidence type="ECO:0000256" key="5">
    <source>
        <dbReference type="HAMAP-Rule" id="MF_01401"/>
    </source>
</evidence>
<evidence type="ECO:0000256" key="4">
    <source>
        <dbReference type="ARBA" id="ARBA00048782"/>
    </source>
</evidence>
<dbReference type="PANTHER" id="PTHR43774">
    <property type="entry name" value="PEPTIDE METHIONINE SULFOXIDE REDUCTASE"/>
    <property type="match status" value="1"/>
</dbReference>
<proteinExistence type="inferred from homology"/>
<evidence type="ECO:0000256" key="1">
    <source>
        <dbReference type="ARBA" id="ARBA00005591"/>
    </source>
</evidence>
<dbReference type="AlphaFoldDB" id="A0A537LLT4"/>
<evidence type="ECO:0000256" key="2">
    <source>
        <dbReference type="ARBA" id="ARBA00023002"/>
    </source>
</evidence>
<protein>
    <recommendedName>
        <fullName evidence="5">Peptide methionine sulfoxide reductase MsrA</fullName>
        <shortName evidence="5">Protein-methionine-S-oxide reductase</shortName>
        <ecNumber evidence="5">1.8.4.11</ecNumber>
    </recommendedName>
    <alternativeName>
        <fullName evidence="5">Peptide-methionine (S)-S-oxide reductase</fullName>
        <shortName evidence="5">Peptide Met(O) reductase</shortName>
    </alternativeName>
</protein>
<accession>A0A537LLT4</accession>
<comment type="catalytic activity">
    <reaction evidence="3 5">
        <text>L-methionyl-[protein] + [thioredoxin]-disulfide + H2O = L-methionyl-(S)-S-oxide-[protein] + [thioredoxin]-dithiol</text>
        <dbReference type="Rhea" id="RHEA:14217"/>
        <dbReference type="Rhea" id="RHEA-COMP:10698"/>
        <dbReference type="Rhea" id="RHEA-COMP:10700"/>
        <dbReference type="Rhea" id="RHEA-COMP:12313"/>
        <dbReference type="Rhea" id="RHEA-COMP:12315"/>
        <dbReference type="ChEBI" id="CHEBI:15377"/>
        <dbReference type="ChEBI" id="CHEBI:16044"/>
        <dbReference type="ChEBI" id="CHEBI:29950"/>
        <dbReference type="ChEBI" id="CHEBI:44120"/>
        <dbReference type="ChEBI" id="CHEBI:50058"/>
        <dbReference type="EC" id="1.8.4.11"/>
    </reaction>
</comment>
<evidence type="ECO:0000256" key="3">
    <source>
        <dbReference type="ARBA" id="ARBA00047806"/>
    </source>
</evidence>
<dbReference type="GO" id="GO:0033744">
    <property type="term" value="F:L-methionine:thioredoxin-disulfide S-oxidoreductase activity"/>
    <property type="evidence" value="ECO:0007669"/>
    <property type="project" value="RHEA"/>
</dbReference>
<dbReference type="HAMAP" id="MF_01401">
    <property type="entry name" value="MsrA"/>
    <property type="match status" value="1"/>
</dbReference>
<keyword evidence="2 5" id="KW-0560">Oxidoreductase</keyword>
<dbReference type="InterPro" id="IPR002569">
    <property type="entry name" value="Met_Sox_Rdtase_MsrA_dom"/>
</dbReference>
<gene>
    <name evidence="5 7" type="primary">msrA</name>
    <name evidence="7" type="ORF">E6G98_10980</name>
</gene>
<sequence length="182" mass="20542">MRTEIATLAGGCFWCLEAVFDDLEGVEDVVSGYSGGSVPNPTYKHVCTGDTGHAEVVQVTFNPDVISYRDLLRVFFTIHDPTTLNRQGADVGTQYRSAIFTHNETQEKVAEEVIAELNDAGLWDDPIVTEVVPIEAFYAAEEYHQEYFRRNPNQGYCRMVIAPKVAKFRKQYLERLKKLASI</sequence>
<dbReference type="Pfam" id="PF01625">
    <property type="entry name" value="PMSR"/>
    <property type="match status" value="1"/>
</dbReference>
<dbReference type="EC" id="1.8.4.11" evidence="5"/>
<dbReference type="Gene3D" id="3.30.1060.10">
    <property type="entry name" value="Peptide methionine sulphoxide reductase MsrA"/>
    <property type="match status" value="1"/>
</dbReference>
<comment type="function">
    <text evidence="5">Has an important function as a repair enzyme for proteins that have been inactivated by oxidation. Catalyzes the reversible oxidation-reduction of methionine sulfoxide in proteins to methionine.</text>
</comment>
<organism evidence="7 8">
    <name type="scientific">Candidatus Segetimicrobium genomatis</name>
    <dbReference type="NCBI Taxonomy" id="2569760"/>
    <lineage>
        <taxon>Bacteria</taxon>
        <taxon>Bacillati</taxon>
        <taxon>Candidatus Sysuimicrobiota</taxon>
        <taxon>Candidatus Sysuimicrobiia</taxon>
        <taxon>Candidatus Sysuimicrobiales</taxon>
        <taxon>Candidatus Segetimicrobiaceae</taxon>
        <taxon>Candidatus Segetimicrobium</taxon>
    </lineage>
</organism>
<comment type="catalytic activity">
    <reaction evidence="4 5">
        <text>[thioredoxin]-disulfide + L-methionine + H2O = L-methionine (S)-S-oxide + [thioredoxin]-dithiol</text>
        <dbReference type="Rhea" id="RHEA:19993"/>
        <dbReference type="Rhea" id="RHEA-COMP:10698"/>
        <dbReference type="Rhea" id="RHEA-COMP:10700"/>
        <dbReference type="ChEBI" id="CHEBI:15377"/>
        <dbReference type="ChEBI" id="CHEBI:29950"/>
        <dbReference type="ChEBI" id="CHEBI:50058"/>
        <dbReference type="ChEBI" id="CHEBI:57844"/>
        <dbReference type="ChEBI" id="CHEBI:58772"/>
        <dbReference type="EC" id="1.8.4.11"/>
    </reaction>
</comment>
<dbReference type="NCBIfam" id="TIGR00401">
    <property type="entry name" value="msrA"/>
    <property type="match status" value="1"/>
</dbReference>
<evidence type="ECO:0000313" key="7">
    <source>
        <dbReference type="EMBL" id="TMJ08961.1"/>
    </source>
</evidence>
<dbReference type="SUPFAM" id="SSF55068">
    <property type="entry name" value="Peptide methionine sulfoxide reductase"/>
    <property type="match status" value="1"/>
</dbReference>
<evidence type="ECO:0000313" key="8">
    <source>
        <dbReference type="Proteomes" id="UP000315217"/>
    </source>
</evidence>
<dbReference type="PANTHER" id="PTHR43774:SF1">
    <property type="entry name" value="PEPTIDE METHIONINE SULFOXIDE REDUCTASE MSRA 2"/>
    <property type="match status" value="1"/>
</dbReference>
<comment type="caution">
    <text evidence="7">The sequence shown here is derived from an EMBL/GenBank/DDBJ whole genome shotgun (WGS) entry which is preliminary data.</text>
</comment>
<evidence type="ECO:0000259" key="6">
    <source>
        <dbReference type="Pfam" id="PF01625"/>
    </source>
</evidence>
<dbReference type="GO" id="GO:0008113">
    <property type="term" value="F:peptide-methionine (S)-S-oxide reductase activity"/>
    <property type="evidence" value="ECO:0007669"/>
    <property type="project" value="UniProtKB-UniRule"/>
</dbReference>
<feature type="active site" evidence="5">
    <location>
        <position position="12"/>
    </location>
</feature>
<comment type="similarity">
    <text evidence="1 5">Belongs to the MsrA Met sulfoxide reductase family.</text>
</comment>
<dbReference type="Proteomes" id="UP000315217">
    <property type="component" value="Unassembled WGS sequence"/>
</dbReference>
<reference evidence="7 8" key="1">
    <citation type="journal article" date="2019" name="Nat. Microbiol.">
        <title>Mediterranean grassland soil C-N compound turnover is dependent on rainfall and depth, and is mediated by genomically divergent microorganisms.</title>
        <authorList>
            <person name="Diamond S."/>
            <person name="Andeer P.F."/>
            <person name="Li Z."/>
            <person name="Crits-Christoph A."/>
            <person name="Burstein D."/>
            <person name="Anantharaman K."/>
            <person name="Lane K.R."/>
            <person name="Thomas B.C."/>
            <person name="Pan C."/>
            <person name="Northen T.R."/>
            <person name="Banfield J.F."/>
        </authorList>
    </citation>
    <scope>NUCLEOTIDE SEQUENCE [LARGE SCALE GENOMIC DNA]</scope>
    <source>
        <strain evidence="7">NP_1</strain>
    </source>
</reference>